<sequence>MKKKKLIQSVASNFLEVFKSEPEHVFLAPGRINIIGEHVDYNDGYVLPAAINKYICFAVSANDSNEINLVSQDLKDAHHFRLSDEVKPIDKMWANYMLGVFSQLKERGSRLQGFNVVFASNIPMGAGLSSSAALECGFGYMLNKLFNLGLSKKEIALIGQKSEHTFAGVNCGIMDQYASVFGKEDHVFKLDCTTLEHDYHTARFDEYSVFLMDSKVKHTHLTSGYNDRRREATEGLEILKTKYPEVRTFRDLTVEQVETHKEELGDVRFRRCHFVVGEIRRVLDAVDALEASDFKKLGKLMTETHNGLSKEYEVSCEEIDFLVEATQNEPEILGSRMMGGGFGGCSINLVKKSAEKEVINRLSEAYQKEFDIEPAVYKVKISDGCKEYKKFKGVAPAGE</sequence>
<dbReference type="PIRSF" id="PIRSF000530">
    <property type="entry name" value="Galactokinase"/>
    <property type="match status" value="1"/>
</dbReference>
<evidence type="ECO:0000256" key="9">
    <source>
        <dbReference type="ARBA" id="ARBA00023144"/>
    </source>
</evidence>
<evidence type="ECO:0000256" key="1">
    <source>
        <dbReference type="ARBA" id="ARBA00006566"/>
    </source>
</evidence>
<dbReference type="GO" id="GO:0005524">
    <property type="term" value="F:ATP binding"/>
    <property type="evidence" value="ECO:0007669"/>
    <property type="project" value="UniProtKB-UniRule"/>
</dbReference>
<evidence type="ECO:0000259" key="14">
    <source>
        <dbReference type="Pfam" id="PF10509"/>
    </source>
</evidence>
<dbReference type="InterPro" id="IPR014721">
    <property type="entry name" value="Ribsml_uS5_D2-typ_fold_subgr"/>
</dbReference>
<evidence type="ECO:0000256" key="4">
    <source>
        <dbReference type="ARBA" id="ARBA00022723"/>
    </source>
</evidence>
<evidence type="ECO:0000259" key="13">
    <source>
        <dbReference type="Pfam" id="PF08544"/>
    </source>
</evidence>
<dbReference type="InterPro" id="IPR006206">
    <property type="entry name" value="Mevalonate/galactokinase"/>
</dbReference>
<organism evidence="15 16">
    <name type="scientific">Flavobacterium agri</name>
    <dbReference type="NCBI Taxonomy" id="2743471"/>
    <lineage>
        <taxon>Bacteria</taxon>
        <taxon>Pseudomonadati</taxon>
        <taxon>Bacteroidota</taxon>
        <taxon>Flavobacteriia</taxon>
        <taxon>Flavobacteriales</taxon>
        <taxon>Flavobacteriaceae</taxon>
        <taxon>Flavobacterium</taxon>
    </lineage>
</organism>
<keyword evidence="10" id="KW-0119">Carbohydrate metabolism</keyword>
<dbReference type="FunFam" id="3.30.70.890:FF:000001">
    <property type="entry name" value="Galactokinase"/>
    <property type="match status" value="1"/>
</dbReference>
<dbReference type="GO" id="GO:0006012">
    <property type="term" value="P:galactose metabolic process"/>
    <property type="evidence" value="ECO:0007669"/>
    <property type="project" value="UniProtKB-UniRule"/>
</dbReference>
<dbReference type="AlphaFoldDB" id="A0A7Y8Y0Y2"/>
<gene>
    <name evidence="15" type="primary">galK</name>
    <name evidence="15" type="ORF">HZF10_05695</name>
</gene>
<evidence type="ECO:0000256" key="10">
    <source>
        <dbReference type="ARBA" id="ARBA00023277"/>
    </source>
</evidence>
<dbReference type="Gene3D" id="3.30.70.890">
    <property type="entry name" value="GHMP kinase, C-terminal domain"/>
    <property type="match status" value="1"/>
</dbReference>
<reference evidence="15 16" key="1">
    <citation type="submission" date="2020-07" db="EMBL/GenBank/DDBJ databases">
        <authorList>
            <person name="Sun Q."/>
        </authorList>
    </citation>
    <scope>NUCLEOTIDE SEQUENCE [LARGE SCALE GENOMIC DNA]</scope>
    <source>
        <strain evidence="15 16">MAH-1</strain>
    </source>
</reference>
<proteinExistence type="inferred from homology"/>
<dbReference type="FunFam" id="3.30.230.10:FF:000017">
    <property type="entry name" value="Galactokinase"/>
    <property type="match status" value="1"/>
</dbReference>
<accession>A0A7Y8Y0Y2</accession>
<dbReference type="GO" id="GO:0005829">
    <property type="term" value="C:cytosol"/>
    <property type="evidence" value="ECO:0007669"/>
    <property type="project" value="TreeGrafter"/>
</dbReference>
<dbReference type="InterPro" id="IPR019539">
    <property type="entry name" value="GalKase_N"/>
</dbReference>
<keyword evidence="3 15" id="KW-0808">Transferase</keyword>
<keyword evidence="6 15" id="KW-0418">Kinase</keyword>
<dbReference type="GO" id="GO:0004335">
    <property type="term" value="F:galactokinase activity"/>
    <property type="evidence" value="ECO:0007669"/>
    <property type="project" value="UniProtKB-UniRule"/>
</dbReference>
<dbReference type="Pfam" id="PF08544">
    <property type="entry name" value="GHMP_kinases_C"/>
    <property type="match status" value="1"/>
</dbReference>
<keyword evidence="9" id="KW-0299">Galactose metabolism</keyword>
<dbReference type="InterPro" id="IPR006204">
    <property type="entry name" value="GHMP_kinase_N_dom"/>
</dbReference>
<dbReference type="PANTHER" id="PTHR10457:SF7">
    <property type="entry name" value="GALACTOKINASE-RELATED"/>
    <property type="match status" value="1"/>
</dbReference>
<evidence type="ECO:0000256" key="3">
    <source>
        <dbReference type="ARBA" id="ARBA00022679"/>
    </source>
</evidence>
<dbReference type="InterPro" id="IPR019741">
    <property type="entry name" value="Galactokinase_CS"/>
</dbReference>
<evidence type="ECO:0000313" key="15">
    <source>
        <dbReference type="EMBL" id="NYA70405.1"/>
    </source>
</evidence>
<keyword evidence="2" id="KW-0963">Cytoplasm</keyword>
<evidence type="ECO:0000256" key="6">
    <source>
        <dbReference type="ARBA" id="ARBA00022777"/>
    </source>
</evidence>
<dbReference type="EMBL" id="JACBJI010000002">
    <property type="protein sequence ID" value="NYA70405.1"/>
    <property type="molecule type" value="Genomic_DNA"/>
</dbReference>
<dbReference type="InterPro" id="IPR013750">
    <property type="entry name" value="GHMP_kinase_C_dom"/>
</dbReference>
<comment type="similarity">
    <text evidence="1">Belongs to the GHMP kinase family. GalK subfamily.</text>
</comment>
<dbReference type="InterPro" id="IPR006203">
    <property type="entry name" value="GHMP_knse_ATP-bd_CS"/>
</dbReference>
<dbReference type="NCBIfam" id="TIGR00131">
    <property type="entry name" value="gal_kin"/>
    <property type="match status" value="1"/>
</dbReference>
<dbReference type="RefSeq" id="WP_176005217.1">
    <property type="nucleotide sequence ID" value="NZ_JABWMI010000006.1"/>
</dbReference>
<dbReference type="InterPro" id="IPR020568">
    <property type="entry name" value="Ribosomal_Su5_D2-typ_SF"/>
</dbReference>
<evidence type="ECO:0000259" key="12">
    <source>
        <dbReference type="Pfam" id="PF00288"/>
    </source>
</evidence>
<protein>
    <recommendedName>
        <fullName evidence="11">Galactokinase</fullName>
        <ecNumber evidence="11">2.7.1.6</ecNumber>
    </recommendedName>
</protein>
<dbReference type="Gene3D" id="3.30.230.10">
    <property type="match status" value="1"/>
</dbReference>
<keyword evidence="5" id="KW-0547">Nucleotide-binding</keyword>
<evidence type="ECO:0000256" key="11">
    <source>
        <dbReference type="NCBIfam" id="TIGR00131"/>
    </source>
</evidence>
<dbReference type="GO" id="GO:0046872">
    <property type="term" value="F:metal ion binding"/>
    <property type="evidence" value="ECO:0007669"/>
    <property type="project" value="UniProtKB-KW"/>
</dbReference>
<evidence type="ECO:0000313" key="16">
    <source>
        <dbReference type="Proteomes" id="UP000535020"/>
    </source>
</evidence>
<feature type="domain" description="Galactokinase N-terminal" evidence="14">
    <location>
        <begin position="13"/>
        <end position="60"/>
    </location>
</feature>
<dbReference type="PRINTS" id="PR00473">
    <property type="entry name" value="GALCTOKINASE"/>
</dbReference>
<keyword evidence="16" id="KW-1185">Reference proteome</keyword>
<feature type="domain" description="GHMP kinase N-terminal" evidence="12">
    <location>
        <begin position="95"/>
        <end position="183"/>
    </location>
</feature>
<dbReference type="Pfam" id="PF10509">
    <property type="entry name" value="GalKase_gal_bdg"/>
    <property type="match status" value="1"/>
</dbReference>
<evidence type="ECO:0000256" key="5">
    <source>
        <dbReference type="ARBA" id="ARBA00022741"/>
    </source>
</evidence>
<keyword evidence="4" id="KW-0479">Metal-binding</keyword>
<comment type="caution">
    <text evidence="15">The sequence shown here is derived from an EMBL/GenBank/DDBJ whole genome shotgun (WGS) entry which is preliminary data.</text>
</comment>
<name>A0A7Y8Y0Y2_9FLAO</name>
<dbReference type="InterPro" id="IPR000705">
    <property type="entry name" value="Galactokinase"/>
</dbReference>
<dbReference type="PROSITE" id="PS00627">
    <property type="entry name" value="GHMP_KINASES_ATP"/>
    <property type="match status" value="1"/>
</dbReference>
<dbReference type="InterPro" id="IPR036554">
    <property type="entry name" value="GHMP_kinase_C_sf"/>
</dbReference>
<dbReference type="PANTHER" id="PTHR10457">
    <property type="entry name" value="MEVALONATE KINASE/GALACTOKINASE"/>
    <property type="match status" value="1"/>
</dbReference>
<keyword evidence="8" id="KW-0460">Magnesium</keyword>
<dbReference type="SUPFAM" id="SSF55060">
    <property type="entry name" value="GHMP Kinase, C-terminal domain"/>
    <property type="match status" value="1"/>
</dbReference>
<feature type="domain" description="GHMP kinase C-terminal" evidence="13">
    <location>
        <begin position="286"/>
        <end position="367"/>
    </location>
</feature>
<dbReference type="PRINTS" id="PR00959">
    <property type="entry name" value="MEVGALKINASE"/>
</dbReference>
<evidence type="ECO:0000256" key="2">
    <source>
        <dbReference type="ARBA" id="ARBA00022490"/>
    </source>
</evidence>
<keyword evidence="7" id="KW-0067">ATP-binding</keyword>
<evidence type="ECO:0000256" key="7">
    <source>
        <dbReference type="ARBA" id="ARBA00022840"/>
    </source>
</evidence>
<dbReference type="EC" id="2.7.1.6" evidence="11"/>
<dbReference type="Pfam" id="PF00288">
    <property type="entry name" value="GHMP_kinases_N"/>
    <property type="match status" value="1"/>
</dbReference>
<evidence type="ECO:0000256" key="8">
    <source>
        <dbReference type="ARBA" id="ARBA00022842"/>
    </source>
</evidence>
<dbReference type="Proteomes" id="UP000535020">
    <property type="component" value="Unassembled WGS sequence"/>
</dbReference>
<dbReference type="SUPFAM" id="SSF54211">
    <property type="entry name" value="Ribosomal protein S5 domain 2-like"/>
    <property type="match status" value="1"/>
</dbReference>
<dbReference type="PROSITE" id="PS00106">
    <property type="entry name" value="GALACTOKINASE"/>
    <property type="match status" value="1"/>
</dbReference>